<evidence type="ECO:0000256" key="9">
    <source>
        <dbReference type="HAMAP-Rule" id="MF_01886"/>
    </source>
</evidence>
<comment type="function">
    <text evidence="9">Catalyzes the formation of N(4)-acetylcytidine (ac(4)C) at the wobble position of tRNA(Met), by using acetyl-CoA as an acetyl donor and ATP (or GTP).</text>
</comment>
<evidence type="ECO:0000256" key="4">
    <source>
        <dbReference type="ARBA" id="ARBA00022694"/>
    </source>
</evidence>
<dbReference type="Gene3D" id="1.20.120.890">
    <property type="entry name" value="tRNA(Met) cytidine acetyltransferase, tail domain"/>
    <property type="match status" value="1"/>
</dbReference>
<dbReference type="AlphaFoldDB" id="A0A3S0QZ70"/>
<feature type="binding site" evidence="9">
    <location>
        <position position="360"/>
    </location>
    <ligand>
        <name>ATP</name>
        <dbReference type="ChEBI" id="CHEBI:30616"/>
    </ligand>
</feature>
<evidence type="ECO:0000256" key="5">
    <source>
        <dbReference type="ARBA" id="ARBA00022741"/>
    </source>
</evidence>
<dbReference type="HAMAP" id="MF_01886">
    <property type="entry name" value="tRNA_acetyltr_TmcA"/>
    <property type="match status" value="1"/>
</dbReference>
<dbReference type="Pfam" id="PF05127">
    <property type="entry name" value="NAT10_TcmA_helicase"/>
    <property type="match status" value="1"/>
</dbReference>
<keyword evidence="7 9" id="KW-0694">RNA-binding</keyword>
<evidence type="ECO:0000256" key="3">
    <source>
        <dbReference type="ARBA" id="ARBA00022679"/>
    </source>
</evidence>
<dbReference type="InterPro" id="IPR024914">
    <property type="entry name" value="tRNA_acetyltr_TmcA"/>
</dbReference>
<evidence type="ECO:0000256" key="1">
    <source>
        <dbReference type="ARBA" id="ARBA00022490"/>
    </source>
</evidence>
<dbReference type="Proteomes" id="UP000267400">
    <property type="component" value="Unassembled WGS sequence"/>
</dbReference>
<feature type="binding site" evidence="9">
    <location>
        <begin position="501"/>
        <end position="503"/>
    </location>
    <ligand>
        <name>acetyl-CoA</name>
        <dbReference type="ChEBI" id="CHEBI:57288"/>
    </ligand>
</feature>
<keyword evidence="5 9" id="KW-0547">Nucleotide-binding</keyword>
<dbReference type="InterPro" id="IPR027417">
    <property type="entry name" value="P-loop_NTPase"/>
</dbReference>
<proteinExistence type="inferred from homology"/>
<keyword evidence="12" id="KW-1185">Reference proteome</keyword>
<accession>A0A3S0QZ70</accession>
<evidence type="ECO:0000259" key="10">
    <source>
        <dbReference type="PROSITE" id="PS51186"/>
    </source>
</evidence>
<comment type="similarity">
    <text evidence="9">Belongs to the TmcA family.</text>
</comment>
<dbReference type="SUPFAM" id="SSF52540">
    <property type="entry name" value="P-loop containing nucleoside triphosphate hydrolases"/>
    <property type="match status" value="1"/>
</dbReference>
<dbReference type="GO" id="GO:1990883">
    <property type="term" value="F:18S rRNA cytidine N-acetyltransferase activity"/>
    <property type="evidence" value="ECO:0007669"/>
    <property type="project" value="TreeGrafter"/>
</dbReference>
<comment type="caution">
    <text evidence="9">Lacks conserved residue(s) required for the propagation of feature annotation.</text>
</comment>
<dbReference type="EMBL" id="RXNS01000022">
    <property type="protein sequence ID" value="RTQ98945.1"/>
    <property type="molecule type" value="Genomic_DNA"/>
</dbReference>
<gene>
    <name evidence="9" type="primary">tmcA</name>
    <name evidence="11" type="ORF">EKG36_18515</name>
</gene>
<keyword evidence="2 9" id="KW-0820">tRNA-binding</keyword>
<dbReference type="GO" id="GO:0005737">
    <property type="term" value="C:cytoplasm"/>
    <property type="evidence" value="ECO:0007669"/>
    <property type="project" value="UniProtKB-SubCell"/>
</dbReference>
<keyword evidence="1 9" id="KW-0963">Cytoplasm</keyword>
<dbReference type="EC" id="2.3.1.193" evidence="9"/>
<dbReference type="Gene3D" id="3.40.630.30">
    <property type="match status" value="1"/>
</dbReference>
<dbReference type="InterPro" id="IPR007807">
    <property type="entry name" value="TcmA/NAT10_helicase"/>
</dbReference>
<feature type="domain" description="N-acetyltransferase" evidence="10">
    <location>
        <begin position="434"/>
        <end position="575"/>
    </location>
</feature>
<evidence type="ECO:0000256" key="6">
    <source>
        <dbReference type="ARBA" id="ARBA00022840"/>
    </source>
</evidence>
<dbReference type="GO" id="GO:0051392">
    <property type="term" value="F:tRNA cytidine N4-acetyltransferase activity"/>
    <property type="evidence" value="ECO:0007669"/>
    <property type="project" value="UniProtKB-UniRule"/>
</dbReference>
<organism evidence="11 12">
    <name type="scientific">Halomonas nitroreducens</name>
    <dbReference type="NCBI Taxonomy" id="447425"/>
    <lineage>
        <taxon>Bacteria</taxon>
        <taxon>Pseudomonadati</taxon>
        <taxon>Pseudomonadota</taxon>
        <taxon>Gammaproteobacteria</taxon>
        <taxon>Oceanospirillales</taxon>
        <taxon>Halomonadaceae</taxon>
        <taxon>Halomonas</taxon>
    </lineage>
</organism>
<comment type="caution">
    <text evidence="11">The sequence shown here is derived from an EMBL/GenBank/DDBJ whole genome shotgun (WGS) entry which is preliminary data.</text>
</comment>
<comment type="subcellular location">
    <subcellularLocation>
        <location evidence="9">Cytoplasm</location>
    </subcellularLocation>
</comment>
<protein>
    <recommendedName>
        <fullName evidence="9">tRNA(Met) cytidine acetyltransferase TmcA</fullName>
        <ecNumber evidence="9">2.3.1.193</ecNumber>
    </recommendedName>
</protein>
<dbReference type="InterPro" id="IPR032672">
    <property type="entry name" value="TmcA/NAT10/Kre33"/>
</dbReference>
<dbReference type="GO" id="GO:1904812">
    <property type="term" value="P:rRNA acetylation involved in maturation of SSU-rRNA"/>
    <property type="evidence" value="ECO:0007669"/>
    <property type="project" value="TreeGrafter"/>
</dbReference>
<reference evidence="11 12" key="1">
    <citation type="submission" date="2018-12" db="EMBL/GenBank/DDBJ databases">
        <authorList>
            <person name="Yu L."/>
        </authorList>
    </citation>
    <scope>NUCLEOTIDE SEQUENCE [LARGE SCALE GENOMIC DNA]</scope>
    <source>
        <strain evidence="11 12">11S</strain>
    </source>
</reference>
<evidence type="ECO:0000256" key="2">
    <source>
        <dbReference type="ARBA" id="ARBA00022555"/>
    </source>
</evidence>
<dbReference type="PROSITE" id="PS51186">
    <property type="entry name" value="GNAT"/>
    <property type="match status" value="1"/>
</dbReference>
<keyword evidence="3 9" id="KW-0808">Transferase</keyword>
<dbReference type="Gene3D" id="3.40.50.11040">
    <property type="match status" value="1"/>
</dbReference>
<name>A0A3S0QZ70_9GAMM</name>
<dbReference type="GO" id="GO:0000049">
    <property type="term" value="F:tRNA binding"/>
    <property type="evidence" value="ECO:0007669"/>
    <property type="project" value="UniProtKB-UniRule"/>
</dbReference>
<evidence type="ECO:0000313" key="11">
    <source>
        <dbReference type="EMBL" id="RTQ98945.1"/>
    </source>
</evidence>
<dbReference type="PANTHER" id="PTHR10925">
    <property type="entry name" value="N-ACETYLTRANSFERASE 10"/>
    <property type="match status" value="1"/>
</dbReference>
<sequence length="716" mass="76964">MARLLAAADALARRRHRALLWVPAAAGQALARGLALWHARPWVAPLWLGPALAPLAADDVCPLPAAKARTRLGGEHDLVIVDAVSPEAGFDPDAFGALSGTLRAGGLLVLLTPDDWGARPDADYARLAEHPWRAEQLEARYLARLARLLVAAPEAMRWPAGGSPVLPVWPPAPASLPVPTDPDCLTGDQAEAVARLVRLRRRRPLVLTADRGRGKTAALGIACARLLARGESELLVTAPRPAAVAGLFERLVALCPGGRREGHCFRAGTATLTFLAPDELSARVERGDAGGPGTRLLVDEAAAIPAGLLGQWLEAFPRIAFSTTVHGYEGAGRGFALRFRERLERLTPEWREWRLEAPIRWAEQDPLEALTARLLMLDAEPVAPGGGALRWQLADRDALARDESRLRALFGLLVQAHYRTTPSDLRRLLDAPGARITTLEDDRGPQGVAVTGDEGGFEAGLAERVARGERRPRGHLLAQSLAAHAGERAALTGRLRRVLRIAVHPAARRQGLGARLLEVERQRARAEGIDLLGASFGAEPGLLAFWQAQGFWAVRLGLSREAATGEHALMVVQATSVEGEGLALRLVRRFHRQLPALLAFELADLDPGVVLALLAEGDAEPLSDEDRADLEDVAHGHREPALARPALQALIRRAAPLAGGAPELGLLAAWAFQGRDETWLANRLGLTGARQVAAWRRRTVGAWLSVPRLSTDEAGR</sequence>
<evidence type="ECO:0000256" key="8">
    <source>
        <dbReference type="ARBA" id="ARBA00023315"/>
    </source>
</evidence>
<keyword evidence="6 9" id="KW-0067">ATP-binding</keyword>
<dbReference type="SUPFAM" id="SSF55729">
    <property type="entry name" value="Acyl-CoA N-acyltransferases (Nat)"/>
    <property type="match status" value="1"/>
</dbReference>
<dbReference type="GO" id="GO:0005524">
    <property type="term" value="F:ATP binding"/>
    <property type="evidence" value="ECO:0007669"/>
    <property type="project" value="UniProtKB-UniRule"/>
</dbReference>
<evidence type="ECO:0000256" key="7">
    <source>
        <dbReference type="ARBA" id="ARBA00022884"/>
    </source>
</evidence>
<dbReference type="InterPro" id="IPR013562">
    <property type="entry name" value="TmcA/NAT10_N"/>
</dbReference>
<dbReference type="PANTHER" id="PTHR10925:SF5">
    <property type="entry name" value="RNA CYTIDINE ACETYLTRANSFERASE"/>
    <property type="match status" value="1"/>
</dbReference>
<feature type="binding site" evidence="9">
    <location>
        <position position="189"/>
    </location>
    <ligand>
        <name>ATP</name>
        <dbReference type="ChEBI" id="CHEBI:30616"/>
    </ligand>
</feature>
<dbReference type="GO" id="GO:0002101">
    <property type="term" value="P:tRNA wobble cytosine modification"/>
    <property type="evidence" value="ECO:0007669"/>
    <property type="project" value="UniProtKB-UniRule"/>
</dbReference>
<dbReference type="Gene3D" id="3.40.50.300">
    <property type="entry name" value="P-loop containing nucleotide triphosphate hydrolases"/>
    <property type="match status" value="1"/>
</dbReference>
<dbReference type="InterPro" id="IPR038321">
    <property type="entry name" value="TmcA_C_sf"/>
</dbReference>
<dbReference type="Pfam" id="PF13718">
    <property type="entry name" value="GNAT_acetyltr_2"/>
    <property type="match status" value="2"/>
</dbReference>
<keyword evidence="8 9" id="KW-0012">Acyltransferase</keyword>
<dbReference type="GO" id="GO:0051391">
    <property type="term" value="P:tRNA acetylation"/>
    <property type="evidence" value="ECO:0007669"/>
    <property type="project" value="UniProtKB-UniRule"/>
</dbReference>
<dbReference type="OrthoDB" id="5578851at2"/>
<dbReference type="CDD" id="cd04301">
    <property type="entry name" value="NAT_SF"/>
    <property type="match status" value="1"/>
</dbReference>
<dbReference type="InterPro" id="IPR000182">
    <property type="entry name" value="GNAT_dom"/>
</dbReference>
<comment type="catalytic activity">
    <reaction evidence="9">
        <text>cytidine(34) in elongator tRNA(Met) + acetyl-CoA + ATP + H2O = N(4)-acetylcytidine(34) in elongator tRNA(Met) + ADP + phosphate + CoA + H(+)</text>
        <dbReference type="Rhea" id="RHEA:43788"/>
        <dbReference type="Rhea" id="RHEA-COMP:10693"/>
        <dbReference type="Rhea" id="RHEA-COMP:10694"/>
        <dbReference type="ChEBI" id="CHEBI:15377"/>
        <dbReference type="ChEBI" id="CHEBI:15378"/>
        <dbReference type="ChEBI" id="CHEBI:30616"/>
        <dbReference type="ChEBI" id="CHEBI:43474"/>
        <dbReference type="ChEBI" id="CHEBI:57287"/>
        <dbReference type="ChEBI" id="CHEBI:57288"/>
        <dbReference type="ChEBI" id="CHEBI:74900"/>
        <dbReference type="ChEBI" id="CHEBI:82748"/>
        <dbReference type="ChEBI" id="CHEBI:456216"/>
        <dbReference type="EC" id="2.3.1.193"/>
    </reaction>
</comment>
<dbReference type="InterPro" id="IPR016181">
    <property type="entry name" value="Acyl_CoA_acyltransferase"/>
</dbReference>
<keyword evidence="4 9" id="KW-0819">tRNA processing</keyword>
<evidence type="ECO:0000313" key="12">
    <source>
        <dbReference type="Proteomes" id="UP000267400"/>
    </source>
</evidence>
<dbReference type="Pfam" id="PF08351">
    <property type="entry name" value="TmcA_N"/>
    <property type="match status" value="1"/>
</dbReference>